<organism evidence="3 4">
    <name type="scientific">Streptomyces hazeniae</name>
    <dbReference type="NCBI Taxonomy" id="3075538"/>
    <lineage>
        <taxon>Bacteria</taxon>
        <taxon>Bacillati</taxon>
        <taxon>Actinomycetota</taxon>
        <taxon>Actinomycetes</taxon>
        <taxon>Kitasatosporales</taxon>
        <taxon>Streptomycetaceae</taxon>
        <taxon>Streptomyces</taxon>
    </lineage>
</organism>
<keyword evidence="2" id="KW-0732">Signal</keyword>
<feature type="chain" id="PRO_5046117833" description="Lipoprotein" evidence="2">
    <location>
        <begin position="19"/>
        <end position="197"/>
    </location>
</feature>
<evidence type="ECO:0000313" key="3">
    <source>
        <dbReference type="EMBL" id="MDT0380644.1"/>
    </source>
</evidence>
<dbReference type="EMBL" id="JAVREQ010000016">
    <property type="protein sequence ID" value="MDT0380644.1"/>
    <property type="molecule type" value="Genomic_DNA"/>
</dbReference>
<protein>
    <recommendedName>
        <fullName evidence="5">Lipoprotein</fullName>
    </recommendedName>
</protein>
<feature type="signal peptide" evidence="2">
    <location>
        <begin position="1"/>
        <end position="18"/>
    </location>
</feature>
<accession>A0ABU2NV70</accession>
<reference evidence="4" key="1">
    <citation type="submission" date="2023-07" db="EMBL/GenBank/DDBJ databases">
        <title>30 novel species of actinomycetes from the DSMZ collection.</title>
        <authorList>
            <person name="Nouioui I."/>
        </authorList>
    </citation>
    <scope>NUCLEOTIDE SEQUENCE [LARGE SCALE GENOMIC DNA]</scope>
    <source>
        <strain evidence="4">DSM 42041</strain>
    </source>
</reference>
<dbReference type="RefSeq" id="WP_311674380.1">
    <property type="nucleotide sequence ID" value="NZ_JAVREQ010000016.1"/>
</dbReference>
<comment type="caution">
    <text evidence="3">The sequence shown here is derived from an EMBL/GenBank/DDBJ whole genome shotgun (WGS) entry which is preliminary data.</text>
</comment>
<name>A0ABU2NV70_9ACTN</name>
<evidence type="ECO:0008006" key="5">
    <source>
        <dbReference type="Google" id="ProtNLM"/>
    </source>
</evidence>
<dbReference type="Proteomes" id="UP001183414">
    <property type="component" value="Unassembled WGS sequence"/>
</dbReference>
<gene>
    <name evidence="3" type="ORF">RM572_17975</name>
</gene>
<evidence type="ECO:0000256" key="1">
    <source>
        <dbReference type="SAM" id="MobiDB-lite"/>
    </source>
</evidence>
<dbReference type="PROSITE" id="PS51257">
    <property type="entry name" value="PROKAR_LIPOPROTEIN"/>
    <property type="match status" value="1"/>
</dbReference>
<sequence>MRRTRLGLGAAAGTAALALLIGGCGSDGGDGSHGGKDKDQGSTSTGGGSGDGGSGSGDGGKDGGGSDGGTTQGESSGGGADTGGDGGSGDGGSGGGDDAAAPFQGPWASGMKGAEGELLVLIFNGTKVSLAGPEVACQGTLKAGDGPAKLDLKCRDANAGYTSGTVTEIDDKGLTVKWGSGGTAEFVKGAAPVGPPE</sequence>
<feature type="compositionally biased region" description="Gly residues" evidence="1">
    <location>
        <begin position="22"/>
        <end position="32"/>
    </location>
</feature>
<feature type="region of interest" description="Disordered" evidence="1">
    <location>
        <begin position="21"/>
        <end position="108"/>
    </location>
</feature>
<feature type="compositionally biased region" description="Gly residues" evidence="1">
    <location>
        <begin position="44"/>
        <end position="97"/>
    </location>
</feature>
<proteinExistence type="predicted"/>
<evidence type="ECO:0000256" key="2">
    <source>
        <dbReference type="SAM" id="SignalP"/>
    </source>
</evidence>
<keyword evidence="4" id="KW-1185">Reference proteome</keyword>
<evidence type="ECO:0000313" key="4">
    <source>
        <dbReference type="Proteomes" id="UP001183414"/>
    </source>
</evidence>